<name>A0AAT9GQJ2_9CREN</name>
<dbReference type="RefSeq" id="WP_369611310.1">
    <property type="nucleotide sequence ID" value="NZ_AP031322.1"/>
</dbReference>
<proteinExistence type="predicted"/>
<organism evidence="1">
    <name type="scientific">Sulfurisphaera javensis</name>
    <dbReference type="NCBI Taxonomy" id="2049879"/>
    <lineage>
        <taxon>Archaea</taxon>
        <taxon>Thermoproteota</taxon>
        <taxon>Thermoprotei</taxon>
        <taxon>Sulfolobales</taxon>
        <taxon>Sulfolobaceae</taxon>
        <taxon>Sulfurisphaera</taxon>
    </lineage>
</organism>
<reference evidence="1" key="1">
    <citation type="submission" date="2024-03" db="EMBL/GenBank/DDBJ databases">
        <title>Complete genome sequence of Sulfurisphaera javensis strain KD-1.</title>
        <authorList>
            <person name="Sakai H."/>
            <person name="Nur N."/>
            <person name="Suwanto A."/>
            <person name="Kurosawa N."/>
        </authorList>
    </citation>
    <scope>NUCLEOTIDE SEQUENCE</scope>
    <source>
        <strain evidence="1">KD-1</strain>
    </source>
</reference>
<dbReference type="EMBL" id="AP031322">
    <property type="protein sequence ID" value="BFH73143.1"/>
    <property type="molecule type" value="Genomic_DNA"/>
</dbReference>
<accession>A0AAT9GQJ2</accession>
<protein>
    <submittedName>
        <fullName evidence="1">Uncharacterized protein</fullName>
    </submittedName>
</protein>
<sequence length="81" mass="9533">MRKERITLMQILDPKYRFNLTLYLEKGFIKFNNLTVSQLSSLIYPYFKKYRVKEAGIEGDSAVVVLAKGNKRVYLEIEIIN</sequence>
<dbReference type="GeneID" id="92354012"/>
<evidence type="ECO:0000313" key="1">
    <source>
        <dbReference type="EMBL" id="BFH73143.1"/>
    </source>
</evidence>
<dbReference type="AlphaFoldDB" id="A0AAT9GQJ2"/>
<gene>
    <name evidence="1" type="ORF">SJAV_10870</name>
</gene>
<dbReference type="KEGG" id="sjv:SJAV_10870"/>